<dbReference type="GO" id="GO:0000428">
    <property type="term" value="C:DNA-directed RNA polymerase complex"/>
    <property type="evidence" value="ECO:0007669"/>
    <property type="project" value="UniProtKB-KW"/>
</dbReference>
<dbReference type="InterPro" id="IPR009668">
    <property type="entry name" value="RNA_pol-assoc_fac_A49-like"/>
</dbReference>
<dbReference type="Proteomes" id="UP000015241">
    <property type="component" value="Unassembled WGS sequence"/>
</dbReference>
<dbReference type="EMBL" id="KE504161">
    <property type="protein sequence ID" value="EPS98872.1"/>
    <property type="molecule type" value="Genomic_DNA"/>
</dbReference>
<dbReference type="eggNOG" id="KOG4183">
    <property type="taxonomic scope" value="Eukaryota"/>
</dbReference>
<gene>
    <name evidence="7" type="ORF">FOMPIDRAFT_1148132</name>
</gene>
<protein>
    <recommendedName>
        <fullName evidence="9">RNA polymerase I associated factor A49-like protein</fullName>
    </recommendedName>
</protein>
<evidence type="ECO:0000256" key="1">
    <source>
        <dbReference type="ARBA" id="ARBA00004604"/>
    </source>
</evidence>
<evidence type="ECO:0000256" key="5">
    <source>
        <dbReference type="ARBA" id="ARBA00023242"/>
    </source>
</evidence>
<dbReference type="AlphaFoldDB" id="S8E261"/>
<organism evidence="7 8">
    <name type="scientific">Fomitopsis schrenkii</name>
    <name type="common">Brown rot fungus</name>
    <dbReference type="NCBI Taxonomy" id="2126942"/>
    <lineage>
        <taxon>Eukaryota</taxon>
        <taxon>Fungi</taxon>
        <taxon>Dikarya</taxon>
        <taxon>Basidiomycota</taxon>
        <taxon>Agaricomycotina</taxon>
        <taxon>Agaricomycetes</taxon>
        <taxon>Polyporales</taxon>
        <taxon>Fomitopsis</taxon>
    </lineage>
</organism>
<dbReference type="PANTHER" id="PTHR14440">
    <property type="entry name" value="DNA-DIRECTED RNA POLYMERASE I SUBUNIT RPA49"/>
    <property type="match status" value="1"/>
</dbReference>
<feature type="region of interest" description="Disordered" evidence="6">
    <location>
        <begin position="1"/>
        <end position="40"/>
    </location>
</feature>
<dbReference type="GO" id="GO:0006351">
    <property type="term" value="P:DNA-templated transcription"/>
    <property type="evidence" value="ECO:0007669"/>
    <property type="project" value="InterPro"/>
</dbReference>
<keyword evidence="4" id="KW-0804">Transcription</keyword>
<accession>S8E261</accession>
<dbReference type="FunCoup" id="S8E261">
    <property type="interactions" value="205"/>
</dbReference>
<name>S8E261_FOMSC</name>
<comment type="subcellular location">
    <subcellularLocation>
        <location evidence="1">Nucleus</location>
        <location evidence="1">Nucleolus</location>
    </subcellularLocation>
</comment>
<evidence type="ECO:0000256" key="3">
    <source>
        <dbReference type="ARBA" id="ARBA00022478"/>
    </source>
</evidence>
<dbReference type="Pfam" id="PF06870">
    <property type="entry name" value="RNA_pol_I_A49"/>
    <property type="match status" value="1"/>
</dbReference>
<dbReference type="OrthoDB" id="532500at2759"/>
<dbReference type="STRING" id="743788.S8E261"/>
<comment type="similarity">
    <text evidence="2">Belongs to the eukaryotic RPA49/POLR1E RNA polymerase subunit family.</text>
</comment>
<keyword evidence="3" id="KW-0240">DNA-directed RNA polymerase</keyword>
<dbReference type="GO" id="GO:0003677">
    <property type="term" value="F:DNA binding"/>
    <property type="evidence" value="ECO:0007669"/>
    <property type="project" value="InterPro"/>
</dbReference>
<evidence type="ECO:0008006" key="9">
    <source>
        <dbReference type="Google" id="ProtNLM"/>
    </source>
</evidence>
<dbReference type="HOGENOM" id="CLU_034953_2_1_1"/>
<keyword evidence="8" id="KW-1185">Reference proteome</keyword>
<reference evidence="7 8" key="1">
    <citation type="journal article" date="2012" name="Science">
        <title>The Paleozoic origin of enzymatic lignin decomposition reconstructed from 31 fungal genomes.</title>
        <authorList>
            <person name="Floudas D."/>
            <person name="Binder M."/>
            <person name="Riley R."/>
            <person name="Barry K."/>
            <person name="Blanchette R.A."/>
            <person name="Henrissat B."/>
            <person name="Martinez A.T."/>
            <person name="Otillar R."/>
            <person name="Spatafora J.W."/>
            <person name="Yadav J.S."/>
            <person name="Aerts A."/>
            <person name="Benoit I."/>
            <person name="Boyd A."/>
            <person name="Carlson A."/>
            <person name="Copeland A."/>
            <person name="Coutinho P.M."/>
            <person name="de Vries R.P."/>
            <person name="Ferreira P."/>
            <person name="Findley K."/>
            <person name="Foster B."/>
            <person name="Gaskell J."/>
            <person name="Glotzer D."/>
            <person name="Gorecki P."/>
            <person name="Heitman J."/>
            <person name="Hesse C."/>
            <person name="Hori C."/>
            <person name="Igarashi K."/>
            <person name="Jurgens J.A."/>
            <person name="Kallen N."/>
            <person name="Kersten P."/>
            <person name="Kohler A."/>
            <person name="Kuees U."/>
            <person name="Kumar T.K.A."/>
            <person name="Kuo A."/>
            <person name="LaButti K."/>
            <person name="Larrondo L.F."/>
            <person name="Lindquist E."/>
            <person name="Ling A."/>
            <person name="Lombard V."/>
            <person name="Lucas S."/>
            <person name="Lundell T."/>
            <person name="Martin R."/>
            <person name="McLaughlin D.J."/>
            <person name="Morgenstern I."/>
            <person name="Morin E."/>
            <person name="Murat C."/>
            <person name="Nagy L.G."/>
            <person name="Nolan M."/>
            <person name="Ohm R.A."/>
            <person name="Patyshakuliyeva A."/>
            <person name="Rokas A."/>
            <person name="Ruiz-Duenas F.J."/>
            <person name="Sabat G."/>
            <person name="Salamov A."/>
            <person name="Samejima M."/>
            <person name="Schmutz J."/>
            <person name="Slot J.C."/>
            <person name="St John F."/>
            <person name="Stenlid J."/>
            <person name="Sun H."/>
            <person name="Sun S."/>
            <person name="Syed K."/>
            <person name="Tsang A."/>
            <person name="Wiebenga A."/>
            <person name="Young D."/>
            <person name="Pisabarro A."/>
            <person name="Eastwood D.C."/>
            <person name="Martin F."/>
            <person name="Cullen D."/>
            <person name="Grigoriev I.V."/>
            <person name="Hibbett D.S."/>
        </authorList>
    </citation>
    <scope>NUCLEOTIDE SEQUENCE</scope>
    <source>
        <strain evidence="8">FP-58527</strain>
    </source>
</reference>
<dbReference type="GO" id="GO:0005730">
    <property type="term" value="C:nucleolus"/>
    <property type="evidence" value="ECO:0007669"/>
    <property type="project" value="UniProtKB-SubCell"/>
</dbReference>
<evidence type="ECO:0000313" key="8">
    <source>
        <dbReference type="Proteomes" id="UP000015241"/>
    </source>
</evidence>
<proteinExistence type="inferred from homology"/>
<keyword evidence="5" id="KW-0539">Nucleus</keyword>
<evidence type="ECO:0000256" key="2">
    <source>
        <dbReference type="ARBA" id="ARBA00009430"/>
    </source>
</evidence>
<evidence type="ECO:0000256" key="4">
    <source>
        <dbReference type="ARBA" id="ARBA00023163"/>
    </source>
</evidence>
<sequence>MASTSQSRKRKRNAEDAGRVTLQNSSLPASQPGPVLASFPALMPPKNTSFRCWRRNKRVDATEPFTSQDTIVAGETETVEFSTSGESQQASVGCSYLVAVHNKRTNTTVFRSAPLHVMNQQVKALKNLAPIEVTNEERIQQRNKLGEAFGTKKAKAAIRAQERNRVDIDALKGVTSHLQETIQENTSTLPTLEEAKEAADSNRLIPPHKADAGRPDDVYALHDIIPETEFNAVSVALFKNATNIQERKALLAWRHSHWVNQHLHLIFQAPKLRKTDLKIVVYVSAMMAFRNAARSVNDKETLQKKLAGVPQTIIDGLLSRFTESERDTSKLKVTSQTETMLMTYMLALCLRVDDFATDTELIAHDLGMPAPKVTPLFKALGCQIRKLEHKDLKRLGLPDSAAASKRAILETPVKFPQPRQKRNARR</sequence>
<evidence type="ECO:0000313" key="7">
    <source>
        <dbReference type="EMBL" id="EPS98872.1"/>
    </source>
</evidence>
<evidence type="ECO:0000256" key="6">
    <source>
        <dbReference type="SAM" id="MobiDB-lite"/>
    </source>
</evidence>
<dbReference type="InParanoid" id="S8E261"/>